<dbReference type="EMBL" id="MT631591">
    <property type="protein sequence ID" value="QNO54737.1"/>
    <property type="molecule type" value="Genomic_DNA"/>
</dbReference>
<dbReference type="InterPro" id="IPR049886">
    <property type="entry name" value="CFI_box_CTERM_dom"/>
</dbReference>
<dbReference type="NCBIfam" id="NF041770">
    <property type="entry name" value="CFI_box_CTERM"/>
    <property type="match status" value="1"/>
</dbReference>
<name>A0A7G9Z3A3_9EURY</name>
<reference evidence="1" key="1">
    <citation type="submission" date="2020-06" db="EMBL/GenBank/DDBJ databases">
        <title>Unique genomic features of the anaerobic methanotrophic archaea.</title>
        <authorList>
            <person name="Chadwick G.L."/>
            <person name="Skennerton C.T."/>
            <person name="Laso-Perez R."/>
            <person name="Leu A.O."/>
            <person name="Speth D.R."/>
            <person name="Yu H."/>
            <person name="Morgan-Lang C."/>
            <person name="Hatzenpichler R."/>
            <person name="Goudeau D."/>
            <person name="Malmstrom R."/>
            <person name="Brazelton W.J."/>
            <person name="Woyke T."/>
            <person name="Hallam S.J."/>
            <person name="Tyson G.W."/>
            <person name="Wegener G."/>
            <person name="Boetius A."/>
            <person name="Orphan V."/>
        </authorList>
    </citation>
    <scope>NUCLEOTIDE SEQUENCE</scope>
</reference>
<organism evidence="1">
    <name type="scientific">Candidatus Methanophaga sp. ANME-1 ERB7</name>
    <dbReference type="NCBI Taxonomy" id="2759913"/>
    <lineage>
        <taxon>Archaea</taxon>
        <taxon>Methanobacteriati</taxon>
        <taxon>Methanobacteriota</taxon>
        <taxon>Stenosarchaea group</taxon>
        <taxon>Methanomicrobia</taxon>
        <taxon>Candidatus Methanophagales</taxon>
        <taxon>Candidatus Methanophagaceae</taxon>
        <taxon>Candidatus Methanophaga</taxon>
    </lineage>
</organism>
<dbReference type="AlphaFoldDB" id="A0A7G9Z3A3"/>
<protein>
    <submittedName>
        <fullName evidence="1">Uncharacterized protein</fullName>
    </submittedName>
</protein>
<accession>A0A7G9Z3A3</accession>
<proteinExistence type="predicted"/>
<evidence type="ECO:0000313" key="1">
    <source>
        <dbReference type="EMBL" id="QNO54737.1"/>
    </source>
</evidence>
<gene>
    <name evidence="1" type="ORF">FCNABNJO_00003</name>
</gene>
<sequence length="51" mass="5636">MMPTRAGRAFVKTYYTLSPPLADVIRENAGLRTVVRGGFVKPLVHITGMFV</sequence>